<dbReference type="AlphaFoldDB" id="A0AAV2B9Q8"/>
<sequence>MSVRQSCDTVLSLKETSYFSFLDTLEFFFPCVTVFFCFQRTKRVHFVENCNVHC</sequence>
<dbReference type="Proteomes" id="UP001497382">
    <property type="component" value="Unassembled WGS sequence"/>
</dbReference>
<reference evidence="2 3" key="1">
    <citation type="submission" date="2024-04" db="EMBL/GenBank/DDBJ databases">
        <authorList>
            <person name="Rising A."/>
            <person name="Reimegard J."/>
            <person name="Sonavane S."/>
            <person name="Akerstrom W."/>
            <person name="Nylinder S."/>
            <person name="Hedman E."/>
            <person name="Kallberg Y."/>
        </authorList>
    </citation>
    <scope>NUCLEOTIDE SEQUENCE [LARGE SCALE GENOMIC DNA]</scope>
</reference>
<organism evidence="2 3">
    <name type="scientific">Larinioides sclopetarius</name>
    <dbReference type="NCBI Taxonomy" id="280406"/>
    <lineage>
        <taxon>Eukaryota</taxon>
        <taxon>Metazoa</taxon>
        <taxon>Ecdysozoa</taxon>
        <taxon>Arthropoda</taxon>
        <taxon>Chelicerata</taxon>
        <taxon>Arachnida</taxon>
        <taxon>Araneae</taxon>
        <taxon>Araneomorphae</taxon>
        <taxon>Entelegynae</taxon>
        <taxon>Araneoidea</taxon>
        <taxon>Araneidae</taxon>
        <taxon>Larinioides</taxon>
    </lineage>
</organism>
<protein>
    <submittedName>
        <fullName evidence="2">Uncharacterized protein</fullName>
    </submittedName>
</protein>
<keyword evidence="1" id="KW-0472">Membrane</keyword>
<keyword evidence="3" id="KW-1185">Reference proteome</keyword>
<feature type="transmembrane region" description="Helical" evidence="1">
    <location>
        <begin position="18"/>
        <end position="38"/>
    </location>
</feature>
<feature type="non-terminal residue" evidence="2">
    <location>
        <position position="54"/>
    </location>
</feature>
<keyword evidence="1" id="KW-0812">Transmembrane</keyword>
<comment type="caution">
    <text evidence="2">The sequence shown here is derived from an EMBL/GenBank/DDBJ whole genome shotgun (WGS) entry which is preliminary data.</text>
</comment>
<evidence type="ECO:0000256" key="1">
    <source>
        <dbReference type="SAM" id="Phobius"/>
    </source>
</evidence>
<keyword evidence="1" id="KW-1133">Transmembrane helix</keyword>
<name>A0AAV2B9Q8_9ARAC</name>
<proteinExistence type="predicted"/>
<gene>
    <name evidence="2" type="ORF">LARSCL_LOCUS17397</name>
</gene>
<dbReference type="EMBL" id="CAXIEN010000296">
    <property type="protein sequence ID" value="CAL1291993.1"/>
    <property type="molecule type" value="Genomic_DNA"/>
</dbReference>
<evidence type="ECO:0000313" key="2">
    <source>
        <dbReference type="EMBL" id="CAL1291993.1"/>
    </source>
</evidence>
<evidence type="ECO:0000313" key="3">
    <source>
        <dbReference type="Proteomes" id="UP001497382"/>
    </source>
</evidence>
<accession>A0AAV2B9Q8</accession>